<gene>
    <name evidence="2" type="ORF">AC578_2813</name>
</gene>
<dbReference type="STRING" id="321146.A0A139HGP9"/>
<name>A0A139HGP9_9PEZI</name>
<sequence>MSRIQNKKGHFLAEVPGSYHTPWHGKEKTSTKARKAEEGDGYFGLAFSMTSREEIEQGVKRVSMVLEEIDLPAFPGGLSPGCMPKMIEGGG</sequence>
<keyword evidence="3" id="KW-1185">Reference proteome</keyword>
<evidence type="ECO:0000256" key="1">
    <source>
        <dbReference type="SAM" id="MobiDB-lite"/>
    </source>
</evidence>
<dbReference type="AlphaFoldDB" id="A0A139HGP9"/>
<evidence type="ECO:0000313" key="3">
    <source>
        <dbReference type="Proteomes" id="UP000070133"/>
    </source>
</evidence>
<feature type="compositionally biased region" description="Basic residues" evidence="1">
    <location>
        <begin position="1"/>
        <end position="10"/>
    </location>
</feature>
<feature type="region of interest" description="Disordered" evidence="1">
    <location>
        <begin position="1"/>
        <end position="35"/>
    </location>
</feature>
<reference evidence="2 3" key="1">
    <citation type="submission" date="2015-07" db="EMBL/GenBank/DDBJ databases">
        <title>Comparative genomics of the Sigatoka disease complex on banana suggests a link between parallel evolutionary changes in Pseudocercospora fijiensis and Pseudocercospora eumusae and increased virulence on the banana host.</title>
        <authorList>
            <person name="Chang T.-C."/>
            <person name="Salvucci A."/>
            <person name="Crous P.W."/>
            <person name="Stergiopoulos I."/>
        </authorList>
    </citation>
    <scope>NUCLEOTIDE SEQUENCE [LARGE SCALE GENOMIC DNA]</scope>
    <source>
        <strain evidence="2 3">CBS 114824</strain>
    </source>
</reference>
<comment type="caution">
    <text evidence="2">The sequence shown here is derived from an EMBL/GenBank/DDBJ whole genome shotgun (WGS) entry which is preliminary data.</text>
</comment>
<accession>A0A139HGP9</accession>
<proteinExistence type="predicted"/>
<organism evidence="2 3">
    <name type="scientific">Pseudocercospora eumusae</name>
    <dbReference type="NCBI Taxonomy" id="321146"/>
    <lineage>
        <taxon>Eukaryota</taxon>
        <taxon>Fungi</taxon>
        <taxon>Dikarya</taxon>
        <taxon>Ascomycota</taxon>
        <taxon>Pezizomycotina</taxon>
        <taxon>Dothideomycetes</taxon>
        <taxon>Dothideomycetidae</taxon>
        <taxon>Mycosphaerellales</taxon>
        <taxon>Mycosphaerellaceae</taxon>
        <taxon>Pseudocercospora</taxon>
    </lineage>
</organism>
<feature type="compositionally biased region" description="Basic and acidic residues" evidence="1">
    <location>
        <begin position="24"/>
        <end position="35"/>
    </location>
</feature>
<protein>
    <submittedName>
        <fullName evidence="2">Uncharacterized protein</fullName>
    </submittedName>
</protein>
<dbReference type="EMBL" id="LFZN01000051">
    <property type="protein sequence ID" value="KXT01655.1"/>
    <property type="molecule type" value="Genomic_DNA"/>
</dbReference>
<evidence type="ECO:0000313" key="2">
    <source>
        <dbReference type="EMBL" id="KXT01655.1"/>
    </source>
</evidence>
<dbReference type="OrthoDB" id="691673at2759"/>
<dbReference type="Proteomes" id="UP000070133">
    <property type="component" value="Unassembled WGS sequence"/>
</dbReference>